<dbReference type="SUPFAM" id="SSF111347">
    <property type="entry name" value="Rap/Ran-GAP"/>
    <property type="match status" value="1"/>
</dbReference>
<dbReference type="AlphaFoldDB" id="A0A1Y2C1K6"/>
<feature type="domain" description="Rap-GAP" evidence="2">
    <location>
        <begin position="135"/>
        <end position="349"/>
    </location>
</feature>
<name>A0A1Y2C1K6_9FUNG</name>
<dbReference type="EMBL" id="MCGO01000076">
    <property type="protein sequence ID" value="ORY31505.1"/>
    <property type="molecule type" value="Genomic_DNA"/>
</dbReference>
<evidence type="ECO:0000259" key="2">
    <source>
        <dbReference type="PROSITE" id="PS50085"/>
    </source>
</evidence>
<organism evidence="4 5">
    <name type="scientific">Rhizoclosmatium globosum</name>
    <dbReference type="NCBI Taxonomy" id="329046"/>
    <lineage>
        <taxon>Eukaryota</taxon>
        <taxon>Fungi</taxon>
        <taxon>Fungi incertae sedis</taxon>
        <taxon>Chytridiomycota</taxon>
        <taxon>Chytridiomycota incertae sedis</taxon>
        <taxon>Chytridiomycetes</taxon>
        <taxon>Chytridiales</taxon>
        <taxon>Chytriomycetaceae</taxon>
        <taxon>Rhizoclosmatium</taxon>
    </lineage>
</organism>
<sequence length="355" mass="39678">MSVVVGNSDFRPLQNNPNAKITGVHESLLQECEKDIIWYRENFFGKPHDNYLALESTKGPLAISVILDGNIYKALVRSIEGSERLTVEASAVHQSAHRRLLKLGPKLENLMSAFSTGIPARSLTLVKAPALANELLSMEERQVIRSYKFGVAYCMAGQTTEAEMMSNRHETASPAFKSFLSFLGETIELRGWKGYRAGLDVSGTNQTGTHGVYTKWQGYEIMFHVSTLLPYNEKDKQQLERKRHLGNDIVVIVFQDTDEPFQLSTISSHQNHILAFVRPEGDGYRFVCAVKQGVPVFTPEIPDPPVFGKDAVSRDFFLHTLVNGERASYKSASFAPKISRTRSVLLCDVASKHIK</sequence>
<dbReference type="Gene3D" id="3.40.50.11210">
    <property type="entry name" value="Rap/Ran-GAP"/>
    <property type="match status" value="1"/>
</dbReference>
<dbReference type="EMBL" id="MCGO01000033">
    <property type="protein sequence ID" value="ORY40910.1"/>
    <property type="molecule type" value="Genomic_DNA"/>
</dbReference>
<dbReference type="PROSITE" id="PS50085">
    <property type="entry name" value="RAPGAP"/>
    <property type="match status" value="1"/>
</dbReference>
<accession>A0A1Y2C1K6</accession>
<dbReference type="Proteomes" id="UP000193642">
    <property type="component" value="Unassembled WGS sequence"/>
</dbReference>
<keyword evidence="5" id="KW-1185">Reference proteome</keyword>
<evidence type="ECO:0000313" key="4">
    <source>
        <dbReference type="EMBL" id="ORY40910.1"/>
    </source>
</evidence>
<evidence type="ECO:0000313" key="3">
    <source>
        <dbReference type="EMBL" id="ORY31505.1"/>
    </source>
</evidence>
<dbReference type="InterPro" id="IPR050989">
    <property type="entry name" value="Rap1_Ran_GAP"/>
</dbReference>
<dbReference type="OrthoDB" id="2499658at2759"/>
<dbReference type="InterPro" id="IPR035974">
    <property type="entry name" value="Rap/Ran-GAP_sf"/>
</dbReference>
<dbReference type="InterPro" id="IPR000331">
    <property type="entry name" value="Rap/Ran_GAP_dom"/>
</dbReference>
<gene>
    <name evidence="4" type="ORF">BCR33DRAFT_680989</name>
    <name evidence="3" type="ORF">BCR33DRAFT_771771</name>
</gene>
<evidence type="ECO:0000256" key="1">
    <source>
        <dbReference type="ARBA" id="ARBA00022468"/>
    </source>
</evidence>
<keyword evidence="1" id="KW-0343">GTPase activation</keyword>
<evidence type="ECO:0000313" key="5">
    <source>
        <dbReference type="Proteomes" id="UP000193642"/>
    </source>
</evidence>
<dbReference type="PANTHER" id="PTHR15711">
    <property type="entry name" value="RAP GTPASE-ACTIVATING PROTEIN"/>
    <property type="match status" value="1"/>
</dbReference>
<dbReference type="PANTHER" id="PTHR15711:SF65">
    <property type="entry name" value="RAPGAP_RANGAP DOMAIN-CONTAINING PROTEIN"/>
    <property type="match status" value="1"/>
</dbReference>
<dbReference type="GO" id="GO:0005096">
    <property type="term" value="F:GTPase activator activity"/>
    <property type="evidence" value="ECO:0007669"/>
    <property type="project" value="UniProtKB-KW"/>
</dbReference>
<dbReference type="GO" id="GO:0051056">
    <property type="term" value="P:regulation of small GTPase mediated signal transduction"/>
    <property type="evidence" value="ECO:0007669"/>
    <property type="project" value="InterPro"/>
</dbReference>
<dbReference type="STRING" id="329046.A0A1Y2C1K6"/>
<reference evidence="4 5" key="1">
    <citation type="submission" date="2016-07" db="EMBL/GenBank/DDBJ databases">
        <title>Pervasive Adenine N6-methylation of Active Genes in Fungi.</title>
        <authorList>
            <consortium name="DOE Joint Genome Institute"/>
            <person name="Mondo S.J."/>
            <person name="Dannebaum R.O."/>
            <person name="Kuo R.C."/>
            <person name="Labutti K."/>
            <person name="Haridas S."/>
            <person name="Kuo A."/>
            <person name="Salamov A."/>
            <person name="Ahrendt S.R."/>
            <person name="Lipzen A."/>
            <person name="Sullivan W."/>
            <person name="Andreopoulos W.B."/>
            <person name="Clum A."/>
            <person name="Lindquist E."/>
            <person name="Daum C."/>
            <person name="Ramamoorthy G.K."/>
            <person name="Gryganskyi A."/>
            <person name="Culley D."/>
            <person name="Magnuson J.K."/>
            <person name="James T.Y."/>
            <person name="O'Malley M.A."/>
            <person name="Stajich J.E."/>
            <person name="Spatafora J.W."/>
            <person name="Visel A."/>
            <person name="Grigoriev I.V."/>
        </authorList>
    </citation>
    <scope>NUCLEOTIDE SEQUENCE [LARGE SCALE GENOMIC DNA]</scope>
    <source>
        <strain evidence="4 5">JEL800</strain>
    </source>
</reference>
<dbReference type="Pfam" id="PF02145">
    <property type="entry name" value="Rap_GAP"/>
    <property type="match status" value="1"/>
</dbReference>
<protein>
    <recommendedName>
        <fullName evidence="2">Rap-GAP domain-containing protein</fullName>
    </recommendedName>
</protein>
<comment type="caution">
    <text evidence="4">The sequence shown here is derived from an EMBL/GenBank/DDBJ whole genome shotgun (WGS) entry which is preliminary data.</text>
</comment>
<proteinExistence type="predicted"/>